<gene>
    <name evidence="1" type="ORF">JOE61_003085</name>
</gene>
<dbReference type="RefSeq" id="WP_193667051.1">
    <property type="nucleotide sequence ID" value="NZ_JACDTV010000001.1"/>
</dbReference>
<evidence type="ECO:0000313" key="2">
    <source>
        <dbReference type="Proteomes" id="UP000732378"/>
    </source>
</evidence>
<comment type="caution">
    <text evidence="1">The sequence shown here is derived from an EMBL/GenBank/DDBJ whole genome shotgun (WGS) entry which is preliminary data.</text>
</comment>
<keyword evidence="2" id="KW-1185">Reference proteome</keyword>
<name>A0ABS2MDJ9_9ACTN</name>
<dbReference type="EMBL" id="JAFBBZ010000001">
    <property type="protein sequence ID" value="MBM7509271.1"/>
    <property type="molecule type" value="Genomic_DNA"/>
</dbReference>
<evidence type="ECO:0000313" key="1">
    <source>
        <dbReference type="EMBL" id="MBM7509271.1"/>
    </source>
</evidence>
<evidence type="ECO:0008006" key="3">
    <source>
        <dbReference type="Google" id="ProtNLM"/>
    </source>
</evidence>
<organism evidence="1 2">
    <name type="scientific">Nocardioides salarius</name>
    <dbReference type="NCBI Taxonomy" id="374513"/>
    <lineage>
        <taxon>Bacteria</taxon>
        <taxon>Bacillati</taxon>
        <taxon>Actinomycetota</taxon>
        <taxon>Actinomycetes</taxon>
        <taxon>Propionibacteriales</taxon>
        <taxon>Nocardioidaceae</taxon>
        <taxon>Nocardioides</taxon>
    </lineage>
</organism>
<accession>A0ABS2MDJ9</accession>
<sequence length="305" mass="33939">MDEVVEVRLGRTRSKEWQRVGQGVHRRVASTAPYADLHAWQQVLPSSAVFSHLSAAQVHGWWLPPLPDELPVFVAMPRSAPRVRRPELVVTRHPAPPTSVTIDALRVTSPAETLASCARDLGVLDLVVLLDAALRAGTTREEILAAARRRRGSPRLLRALDLADPASESAWESLLRVLHVVCEVPVVSQHEVRDEHGGFVARGDLWVVGSRSLQEYDGGVHLEAGQYADDRRRERRLADVGWRRNGYTSGDVLHRAVSILRAADEALGRQHDPERIRAWHDLLKCSLFSAAGTRALVKTWRPDLS</sequence>
<dbReference type="Proteomes" id="UP000732378">
    <property type="component" value="Unassembled WGS sequence"/>
</dbReference>
<protein>
    <recommendedName>
        <fullName evidence="3">AbiEi antitoxin C-terminal domain-containing protein</fullName>
    </recommendedName>
</protein>
<proteinExistence type="predicted"/>
<reference evidence="1 2" key="1">
    <citation type="submission" date="2021-01" db="EMBL/GenBank/DDBJ databases">
        <title>Sequencing the genomes of 1000 actinobacteria strains.</title>
        <authorList>
            <person name="Klenk H.-P."/>
        </authorList>
    </citation>
    <scope>NUCLEOTIDE SEQUENCE [LARGE SCALE GENOMIC DNA]</scope>
    <source>
        <strain evidence="1 2">DSM 18239</strain>
    </source>
</reference>